<evidence type="ECO:0000256" key="3">
    <source>
        <dbReference type="ARBA" id="ARBA00024226"/>
    </source>
</evidence>
<dbReference type="Proteomes" id="UP000517547">
    <property type="component" value="Unassembled WGS sequence"/>
</dbReference>
<evidence type="ECO:0000256" key="5">
    <source>
        <dbReference type="PROSITE-ProRule" id="PRU10007"/>
    </source>
</evidence>
<name>A0A7Y7XUI9_9PSED</name>
<dbReference type="PROSITE" id="PS00687">
    <property type="entry name" value="ALDEHYDE_DEHYDR_GLU"/>
    <property type="match status" value="1"/>
</dbReference>
<feature type="domain" description="Aldehyde dehydrogenase" evidence="7">
    <location>
        <begin position="14"/>
        <end position="468"/>
    </location>
</feature>
<dbReference type="InterPro" id="IPR016160">
    <property type="entry name" value="Ald_DH_CS_CYS"/>
</dbReference>
<evidence type="ECO:0000256" key="2">
    <source>
        <dbReference type="ARBA" id="ARBA00023002"/>
    </source>
</evidence>
<accession>A0A7Y7XUI9</accession>
<dbReference type="GO" id="GO:0004029">
    <property type="term" value="F:aldehyde dehydrogenase (NAD+) activity"/>
    <property type="evidence" value="ECO:0007669"/>
    <property type="project" value="UniProtKB-EC"/>
</dbReference>
<gene>
    <name evidence="8" type="ORF">HX845_01695</name>
</gene>
<dbReference type="InterPro" id="IPR016161">
    <property type="entry name" value="Ald_DH/histidinol_DH"/>
</dbReference>
<dbReference type="RefSeq" id="WP_017129404.1">
    <property type="nucleotide sequence ID" value="NZ_JACAOR010000011.1"/>
</dbReference>
<dbReference type="EC" id="1.2.1.3" evidence="3"/>
<proteinExistence type="inferred from homology"/>
<dbReference type="PANTHER" id="PTHR42804:SF1">
    <property type="entry name" value="ALDEHYDE DEHYDROGENASE-RELATED"/>
    <property type="match status" value="1"/>
</dbReference>
<reference evidence="8 9" key="1">
    <citation type="submission" date="2020-04" db="EMBL/GenBank/DDBJ databases">
        <title>Molecular characterization of pseudomonads from Agaricus bisporus reveal novel blotch 2 pathogens in Western Europe.</title>
        <authorList>
            <person name="Taparia T."/>
            <person name="Krijger M."/>
            <person name="Haynes E."/>
            <person name="Elpinstone J.G."/>
            <person name="Noble R."/>
            <person name="Van Der Wolf J."/>
        </authorList>
    </citation>
    <scope>NUCLEOTIDE SEQUENCE [LARGE SCALE GENOMIC DNA]</scope>
    <source>
        <strain evidence="8 9">IPO3738</strain>
    </source>
</reference>
<comment type="similarity">
    <text evidence="1 6">Belongs to the aldehyde dehydrogenase family.</text>
</comment>
<dbReference type="PANTHER" id="PTHR42804">
    <property type="entry name" value="ALDEHYDE DEHYDROGENASE"/>
    <property type="match status" value="1"/>
</dbReference>
<evidence type="ECO:0000259" key="7">
    <source>
        <dbReference type="Pfam" id="PF00171"/>
    </source>
</evidence>
<dbReference type="InterPro" id="IPR016162">
    <property type="entry name" value="Ald_DH_N"/>
</dbReference>
<protein>
    <recommendedName>
        <fullName evidence="3">aldehyde dehydrogenase (NAD(+))</fullName>
        <ecNumber evidence="3">1.2.1.3</ecNumber>
    </recommendedName>
</protein>
<organism evidence="8 9">
    <name type="scientific">Pseudomonas gingeri</name>
    <dbReference type="NCBI Taxonomy" id="117681"/>
    <lineage>
        <taxon>Bacteria</taxon>
        <taxon>Pseudomonadati</taxon>
        <taxon>Pseudomonadota</taxon>
        <taxon>Gammaproteobacteria</taxon>
        <taxon>Pseudomonadales</taxon>
        <taxon>Pseudomonadaceae</taxon>
        <taxon>Pseudomonas</taxon>
    </lineage>
</organism>
<keyword evidence="2 6" id="KW-0560">Oxidoreductase</keyword>
<dbReference type="SUPFAM" id="SSF53720">
    <property type="entry name" value="ALDH-like"/>
    <property type="match status" value="1"/>
</dbReference>
<sequence length="478" mass="51122">MQRIDHIYINGTFVTPHGQELFDLYNPATGQVIGQVRLGDEQDADAAIAAAKAAFPAFSRTAKAERLAMLQRMHAAIAAREDQLNDALIEEYGAPASRSRWMAQHAANVLLEAARVLENYDFIRQAGTAEVSMQPLGVAGLITPWNSNAGFICGKLASALAAGCTAVIKPSEMSAIQTRIVTEALHEADLPPGVFNIVTGRGETVGARISSHPDVAKISFTGSTLVGKTILRAAAETLKRVTLELGGKSPVVILDDADLDQAIPMALQAGFMNNGQACVAGTRILVPEQRLAEVEAAVLKAIGAIRSGDPRAQDTSIGPMVSEKQWQRVQRYIRVGIDSGARLLTGGEGLPEGLQAGWFVRPTVFSGVTNDMTIAREEIFGPVLSIITYRDQEEALRIANDTPYGLQAYVMSRDIERARRVAAHIEAGRVLINTLAHEPQAPFGGFKQSGIGREYGTYGLEAFLEPKSLLGLGSTAGL</sequence>
<dbReference type="CDD" id="cd07138">
    <property type="entry name" value="ALDH_CddD_SSP0762"/>
    <property type="match status" value="1"/>
</dbReference>
<dbReference type="InterPro" id="IPR029510">
    <property type="entry name" value="Ald_DH_CS_GLU"/>
</dbReference>
<comment type="catalytic activity">
    <reaction evidence="4">
        <text>an aldehyde + NAD(+) + H2O = a carboxylate + NADH + 2 H(+)</text>
        <dbReference type="Rhea" id="RHEA:16185"/>
        <dbReference type="ChEBI" id="CHEBI:15377"/>
        <dbReference type="ChEBI" id="CHEBI:15378"/>
        <dbReference type="ChEBI" id="CHEBI:17478"/>
        <dbReference type="ChEBI" id="CHEBI:29067"/>
        <dbReference type="ChEBI" id="CHEBI:57540"/>
        <dbReference type="ChEBI" id="CHEBI:57945"/>
        <dbReference type="EC" id="1.2.1.3"/>
    </reaction>
</comment>
<dbReference type="EMBL" id="JACAQE010000001">
    <property type="protein sequence ID" value="NWC12349.1"/>
    <property type="molecule type" value="Genomic_DNA"/>
</dbReference>
<evidence type="ECO:0000313" key="9">
    <source>
        <dbReference type="Proteomes" id="UP000517547"/>
    </source>
</evidence>
<dbReference type="PROSITE" id="PS00070">
    <property type="entry name" value="ALDEHYDE_DEHYDR_CYS"/>
    <property type="match status" value="1"/>
</dbReference>
<dbReference type="InterPro" id="IPR016163">
    <property type="entry name" value="Ald_DH_C"/>
</dbReference>
<evidence type="ECO:0000313" key="8">
    <source>
        <dbReference type="EMBL" id="NWC12349.1"/>
    </source>
</evidence>
<dbReference type="FunFam" id="3.40.605.10:FF:000007">
    <property type="entry name" value="NAD/NADP-dependent betaine aldehyde dehydrogenase"/>
    <property type="match status" value="1"/>
</dbReference>
<feature type="active site" evidence="5">
    <location>
        <position position="244"/>
    </location>
</feature>
<evidence type="ECO:0000256" key="4">
    <source>
        <dbReference type="ARBA" id="ARBA00049194"/>
    </source>
</evidence>
<evidence type="ECO:0000256" key="1">
    <source>
        <dbReference type="ARBA" id="ARBA00009986"/>
    </source>
</evidence>
<evidence type="ECO:0000256" key="6">
    <source>
        <dbReference type="RuleBase" id="RU003345"/>
    </source>
</evidence>
<dbReference type="FunFam" id="3.40.309.10:FF:000012">
    <property type="entry name" value="Betaine aldehyde dehydrogenase"/>
    <property type="match status" value="1"/>
</dbReference>
<dbReference type="GeneID" id="57662838"/>
<dbReference type="InterPro" id="IPR015590">
    <property type="entry name" value="Aldehyde_DH_dom"/>
</dbReference>
<dbReference type="Pfam" id="PF00171">
    <property type="entry name" value="Aldedh"/>
    <property type="match status" value="1"/>
</dbReference>
<comment type="caution">
    <text evidence="8">The sequence shown here is derived from an EMBL/GenBank/DDBJ whole genome shotgun (WGS) entry which is preliminary data.</text>
</comment>
<dbReference type="AlphaFoldDB" id="A0A7Y7XUI9"/>
<dbReference type="Gene3D" id="3.40.309.10">
    <property type="entry name" value="Aldehyde Dehydrogenase, Chain A, domain 2"/>
    <property type="match status" value="1"/>
</dbReference>
<dbReference type="Gene3D" id="3.40.605.10">
    <property type="entry name" value="Aldehyde Dehydrogenase, Chain A, domain 1"/>
    <property type="match status" value="1"/>
</dbReference>